<protein>
    <recommendedName>
        <fullName evidence="3">C2 domain-containing protein</fullName>
    </recommendedName>
</protein>
<reference evidence="1" key="1">
    <citation type="submission" date="2021-09" db="EMBL/GenBank/DDBJ databases">
        <authorList>
            <consortium name="AG Swart"/>
            <person name="Singh M."/>
            <person name="Singh A."/>
            <person name="Seah K."/>
            <person name="Emmerich C."/>
        </authorList>
    </citation>
    <scope>NUCLEOTIDE SEQUENCE</scope>
    <source>
        <strain evidence="1">ATCC30299</strain>
    </source>
</reference>
<dbReference type="SUPFAM" id="SSF49562">
    <property type="entry name" value="C2 domain (Calcium/lipid-binding domain, CaLB)"/>
    <property type="match status" value="1"/>
</dbReference>
<evidence type="ECO:0008006" key="3">
    <source>
        <dbReference type="Google" id="ProtNLM"/>
    </source>
</evidence>
<dbReference type="EMBL" id="CAJZBQ010000053">
    <property type="protein sequence ID" value="CAG9331472.1"/>
    <property type="molecule type" value="Genomic_DNA"/>
</dbReference>
<organism evidence="1 2">
    <name type="scientific">Blepharisma stoltei</name>
    <dbReference type="NCBI Taxonomy" id="1481888"/>
    <lineage>
        <taxon>Eukaryota</taxon>
        <taxon>Sar</taxon>
        <taxon>Alveolata</taxon>
        <taxon>Ciliophora</taxon>
        <taxon>Postciliodesmatophora</taxon>
        <taxon>Heterotrichea</taxon>
        <taxon>Heterotrichida</taxon>
        <taxon>Blepharismidae</taxon>
        <taxon>Blepharisma</taxon>
    </lineage>
</organism>
<proteinExistence type="predicted"/>
<gene>
    <name evidence="1" type="ORF">BSTOLATCC_MIC53541</name>
</gene>
<keyword evidence="2" id="KW-1185">Reference proteome</keyword>
<dbReference type="Proteomes" id="UP001162131">
    <property type="component" value="Unassembled WGS sequence"/>
</dbReference>
<evidence type="ECO:0000313" key="1">
    <source>
        <dbReference type="EMBL" id="CAG9331472.1"/>
    </source>
</evidence>
<sequence length="326" mass="37214">MREIEIETACGKLGIMRGVAINNTYVFYRLGNSEDKTEICEDGGKFPFWNKICSLKGRDPKILMKVYTTHPDGDILIGSSRIDAKEGERWVDIVRDQVGAGQIKIKISIKDIQQPMEVGTQKSATQQLMTRHPQDISLQSPGQETNVHCGEPMYEDQARPPPQSKMSYAKNHSIHMQEESKGLQQHYGPITQHMIEKPNGPYPQPYLYACDQVKPPEQEGIIVPQPSHQDINRDMIYYGGGHMFGPMMMSFQGVQQSPFVDPSMHQHICEDPSHAPFYGMPYQGFNPYYPQNSYQIPQNPRSYQANPYLNGQQGAYMYYQQNPNFK</sequence>
<name>A0AAU9JYP7_9CILI</name>
<evidence type="ECO:0000313" key="2">
    <source>
        <dbReference type="Proteomes" id="UP001162131"/>
    </source>
</evidence>
<comment type="caution">
    <text evidence="1">The sequence shown here is derived from an EMBL/GenBank/DDBJ whole genome shotgun (WGS) entry which is preliminary data.</text>
</comment>
<dbReference type="InterPro" id="IPR035892">
    <property type="entry name" value="C2_domain_sf"/>
</dbReference>
<dbReference type="AlphaFoldDB" id="A0AAU9JYP7"/>
<accession>A0AAU9JYP7</accession>